<name>A0A7W6CH29_9HYPH</name>
<organism evidence="1 2">
    <name type="scientific">Rhizobium skierniewicense</name>
    <dbReference type="NCBI Taxonomy" id="984260"/>
    <lineage>
        <taxon>Bacteria</taxon>
        <taxon>Pseudomonadati</taxon>
        <taxon>Pseudomonadota</taxon>
        <taxon>Alphaproteobacteria</taxon>
        <taxon>Hyphomicrobiales</taxon>
        <taxon>Rhizobiaceae</taxon>
        <taxon>Rhizobium/Agrobacterium group</taxon>
        <taxon>Rhizobium</taxon>
    </lineage>
</organism>
<keyword evidence="2" id="KW-1185">Reference proteome</keyword>
<dbReference type="Proteomes" id="UP000565286">
    <property type="component" value="Unassembled WGS sequence"/>
</dbReference>
<sequence length="67" mass="7833">MLAVMLKALLERVFDIQIRLGYFRHLRCVRTAHCRFERAKVRADKIGICAFSEPEPEITIIWTSGKK</sequence>
<dbReference type="EMBL" id="JACIDV010000008">
    <property type="protein sequence ID" value="MBB3947026.1"/>
    <property type="molecule type" value="Genomic_DNA"/>
</dbReference>
<dbReference type="AlphaFoldDB" id="A0A7W6CH29"/>
<evidence type="ECO:0000313" key="1">
    <source>
        <dbReference type="EMBL" id="MBB3947026.1"/>
    </source>
</evidence>
<protein>
    <submittedName>
        <fullName evidence="1">Uncharacterized protein</fullName>
    </submittedName>
</protein>
<gene>
    <name evidence="1" type="ORF">GGQ73_002990</name>
</gene>
<proteinExistence type="predicted"/>
<accession>A0A7W6CH29</accession>
<dbReference type="RefSeq" id="WP_183896911.1">
    <property type="nucleotide sequence ID" value="NZ_JACIDV010000008.1"/>
</dbReference>
<reference evidence="1 2" key="1">
    <citation type="submission" date="2020-08" db="EMBL/GenBank/DDBJ databases">
        <title>Genomic Encyclopedia of Type Strains, Phase IV (KMG-IV): sequencing the most valuable type-strain genomes for metagenomic binning, comparative biology and taxonomic classification.</title>
        <authorList>
            <person name="Goeker M."/>
        </authorList>
    </citation>
    <scope>NUCLEOTIDE SEQUENCE [LARGE SCALE GENOMIC DNA]</scope>
    <source>
        <strain evidence="1 2">DSM 26438</strain>
    </source>
</reference>
<comment type="caution">
    <text evidence="1">The sequence shown here is derived from an EMBL/GenBank/DDBJ whole genome shotgun (WGS) entry which is preliminary data.</text>
</comment>
<evidence type="ECO:0000313" key="2">
    <source>
        <dbReference type="Proteomes" id="UP000565286"/>
    </source>
</evidence>